<comment type="caution">
    <text evidence="1">The sequence shown here is derived from an EMBL/GenBank/DDBJ whole genome shotgun (WGS) entry which is preliminary data.</text>
</comment>
<accession>A0ABS5ZJK6</accession>
<dbReference type="InterPro" id="IPR036412">
    <property type="entry name" value="HAD-like_sf"/>
</dbReference>
<gene>
    <name evidence="1" type="ORF">KCG35_19065</name>
</gene>
<evidence type="ECO:0008006" key="3">
    <source>
        <dbReference type="Google" id="ProtNLM"/>
    </source>
</evidence>
<dbReference type="SUPFAM" id="SSF56784">
    <property type="entry name" value="HAD-like"/>
    <property type="match status" value="1"/>
</dbReference>
<proteinExistence type="predicted"/>
<reference evidence="1 2" key="1">
    <citation type="submission" date="2021-04" db="EMBL/GenBank/DDBJ databases">
        <authorList>
            <person name="Pira H."/>
            <person name="Risdian C."/>
            <person name="Wink J."/>
        </authorList>
    </citation>
    <scope>NUCLEOTIDE SEQUENCE [LARGE SCALE GENOMIC DNA]</scope>
    <source>
        <strain evidence="1 2">WH53</strain>
    </source>
</reference>
<sequence>MRIAFDLDDTLIPTTQSFVVGSEKMKWPYRLIYKEELRIGAVQLLVDLQIEHDIWIYTTSLRSTFYVKCWFKLLGINISGVVNQKSHNEAVRNTPRQRFSKAPTLFGIHLLVDDLPGVKIECEQQNCKVLIIPPSEKNWVEIVKQEIETIR</sequence>
<evidence type="ECO:0000313" key="2">
    <source>
        <dbReference type="Proteomes" id="UP000690515"/>
    </source>
</evidence>
<dbReference type="EMBL" id="JAGSOY010000065">
    <property type="protein sequence ID" value="MBU2713172.1"/>
    <property type="molecule type" value="Genomic_DNA"/>
</dbReference>
<dbReference type="Proteomes" id="UP000690515">
    <property type="component" value="Unassembled WGS sequence"/>
</dbReference>
<evidence type="ECO:0000313" key="1">
    <source>
        <dbReference type="EMBL" id="MBU2713172.1"/>
    </source>
</evidence>
<dbReference type="RefSeq" id="WP_215821461.1">
    <property type="nucleotide sequence ID" value="NZ_JAGSOY010000065.1"/>
</dbReference>
<protein>
    <recommendedName>
        <fullName evidence="3">HAD family hydrolase</fullName>
    </recommendedName>
</protein>
<organism evidence="1 2">
    <name type="scientific">Zooshikella harenae</name>
    <dbReference type="NCBI Taxonomy" id="2827238"/>
    <lineage>
        <taxon>Bacteria</taxon>
        <taxon>Pseudomonadati</taxon>
        <taxon>Pseudomonadota</taxon>
        <taxon>Gammaproteobacteria</taxon>
        <taxon>Oceanospirillales</taxon>
        <taxon>Zooshikellaceae</taxon>
        <taxon>Zooshikella</taxon>
    </lineage>
</organism>
<keyword evidence="2" id="KW-1185">Reference proteome</keyword>
<name>A0ABS5ZJK6_9GAMM</name>